<evidence type="ECO:0000313" key="5">
    <source>
        <dbReference type="Proteomes" id="UP001165120"/>
    </source>
</evidence>
<dbReference type="SUPFAM" id="SSF52313">
    <property type="entry name" value="Ribosomal protein S2"/>
    <property type="match status" value="1"/>
</dbReference>
<proteinExistence type="inferred from homology"/>
<evidence type="ECO:0000256" key="2">
    <source>
        <dbReference type="ARBA" id="ARBA00022990"/>
    </source>
</evidence>
<evidence type="ECO:0000256" key="3">
    <source>
        <dbReference type="SAM" id="MobiDB-lite"/>
    </source>
</evidence>
<dbReference type="AlphaFoldDB" id="A0A9W6WK95"/>
<accession>A0A9W6WK95</accession>
<keyword evidence="2" id="KW-0007">Acetylation</keyword>
<evidence type="ECO:0000313" key="4">
    <source>
        <dbReference type="EMBL" id="GME77635.1"/>
    </source>
</evidence>
<dbReference type="Gene3D" id="3.40.50.10490">
    <property type="entry name" value="Glucose-6-phosphate isomerase like protein, domain 1"/>
    <property type="match status" value="1"/>
</dbReference>
<protein>
    <submittedName>
        <fullName evidence="4">Unnamed protein product</fullName>
    </submittedName>
</protein>
<dbReference type="CDD" id="cd01425">
    <property type="entry name" value="RPS2"/>
    <property type="match status" value="1"/>
</dbReference>
<dbReference type="Pfam" id="PF00318">
    <property type="entry name" value="Ribosomal_S2"/>
    <property type="match status" value="1"/>
</dbReference>
<dbReference type="Proteomes" id="UP001165120">
    <property type="component" value="Unassembled WGS sequence"/>
</dbReference>
<dbReference type="InterPro" id="IPR001865">
    <property type="entry name" value="Ribosomal_uS2"/>
</dbReference>
<dbReference type="InterPro" id="IPR005706">
    <property type="entry name" value="Ribosomal_uS2_bac/mit/plastid"/>
</dbReference>
<feature type="region of interest" description="Disordered" evidence="3">
    <location>
        <begin position="109"/>
        <end position="131"/>
    </location>
</feature>
<comment type="caution">
    <text evidence="4">The sequence shown here is derived from an EMBL/GenBank/DDBJ whole genome shotgun (WGS) entry which is preliminary data.</text>
</comment>
<dbReference type="PANTHER" id="PTHR12534">
    <property type="entry name" value="30S RIBOSOMAL PROTEIN S2 PROKARYOTIC AND ORGANELLAR"/>
    <property type="match status" value="1"/>
</dbReference>
<reference evidence="4" key="1">
    <citation type="submission" date="2023-04" db="EMBL/GenBank/DDBJ databases">
        <title>Candida boidinii NBRC 10035.</title>
        <authorList>
            <person name="Ichikawa N."/>
            <person name="Sato H."/>
            <person name="Tonouchi N."/>
        </authorList>
    </citation>
    <scope>NUCLEOTIDE SEQUENCE</scope>
    <source>
        <strain evidence="4">NBRC 10035</strain>
    </source>
</reference>
<comment type="similarity">
    <text evidence="1">Belongs to the universal ribosomal protein uS2 family.</text>
</comment>
<dbReference type="InterPro" id="IPR023591">
    <property type="entry name" value="Ribosomal_uS2_flav_dom_sf"/>
</dbReference>
<dbReference type="PRINTS" id="PR00395">
    <property type="entry name" value="RIBOSOMALS2"/>
</dbReference>
<dbReference type="GO" id="GO:0006412">
    <property type="term" value="P:translation"/>
    <property type="evidence" value="ECO:0007669"/>
    <property type="project" value="InterPro"/>
</dbReference>
<gene>
    <name evidence="4" type="ORF">Cboi02_000559400</name>
</gene>
<dbReference type="GO" id="GO:0003735">
    <property type="term" value="F:structural constituent of ribosome"/>
    <property type="evidence" value="ECO:0007669"/>
    <property type="project" value="InterPro"/>
</dbReference>
<sequence length="131" mass="14325">MELRHEVDFGDVPTARELTPDENIQLVKPDLLVVLNPLEGKVAIKEANQAKIPTIGIIDTNVDPDCVTYPIPANDDSNRSTNLICGVLARAGEAGYNRRLFKYQQYKKRTDNSEQEAIEPATATATATASA</sequence>
<name>A0A9W6WK95_CANBO</name>
<dbReference type="GO" id="GO:0005763">
    <property type="term" value="C:mitochondrial small ribosomal subunit"/>
    <property type="evidence" value="ECO:0007669"/>
    <property type="project" value="TreeGrafter"/>
</dbReference>
<dbReference type="PANTHER" id="PTHR12534:SF0">
    <property type="entry name" value="SMALL RIBOSOMAL SUBUNIT PROTEIN US2M"/>
    <property type="match status" value="1"/>
</dbReference>
<dbReference type="EMBL" id="BSXN01002792">
    <property type="protein sequence ID" value="GME77635.1"/>
    <property type="molecule type" value="Genomic_DNA"/>
</dbReference>
<evidence type="ECO:0000256" key="1">
    <source>
        <dbReference type="ARBA" id="ARBA00006242"/>
    </source>
</evidence>
<organism evidence="4 5">
    <name type="scientific">Candida boidinii</name>
    <name type="common">Yeast</name>
    <dbReference type="NCBI Taxonomy" id="5477"/>
    <lineage>
        <taxon>Eukaryota</taxon>
        <taxon>Fungi</taxon>
        <taxon>Dikarya</taxon>
        <taxon>Ascomycota</taxon>
        <taxon>Saccharomycotina</taxon>
        <taxon>Pichiomycetes</taxon>
        <taxon>Pichiales</taxon>
        <taxon>Pichiaceae</taxon>
        <taxon>Ogataea</taxon>
        <taxon>Ogataea/Candida clade</taxon>
    </lineage>
</organism>
<feature type="compositionally biased region" description="Low complexity" evidence="3">
    <location>
        <begin position="121"/>
        <end position="131"/>
    </location>
</feature>
<keyword evidence="5" id="KW-1185">Reference proteome</keyword>